<evidence type="ECO:0000256" key="9">
    <source>
        <dbReference type="SAM" id="Phobius"/>
    </source>
</evidence>
<evidence type="ECO:0000259" key="11">
    <source>
        <dbReference type="Pfam" id="PF16916"/>
    </source>
</evidence>
<evidence type="ECO:0000313" key="13">
    <source>
        <dbReference type="Proteomes" id="UP000191110"/>
    </source>
</evidence>
<dbReference type="NCBIfam" id="TIGR01297">
    <property type="entry name" value="CDF"/>
    <property type="match status" value="1"/>
</dbReference>
<dbReference type="InterPro" id="IPR050291">
    <property type="entry name" value="CDF_Transporter"/>
</dbReference>
<evidence type="ECO:0000313" key="12">
    <source>
        <dbReference type="EMBL" id="OOZ40100.1"/>
    </source>
</evidence>
<keyword evidence="6" id="KW-0406">Ion transport</keyword>
<feature type="domain" description="Cation efflux protein cytoplasmic" evidence="11">
    <location>
        <begin position="223"/>
        <end position="301"/>
    </location>
</feature>
<dbReference type="SUPFAM" id="SSF160240">
    <property type="entry name" value="Cation efflux protein cytoplasmic domain-like"/>
    <property type="match status" value="1"/>
</dbReference>
<keyword evidence="8 9" id="KW-0472">Membrane</keyword>
<dbReference type="RefSeq" id="WP_078483768.1">
    <property type="nucleotide sequence ID" value="NZ_MPRL01000033.1"/>
</dbReference>
<evidence type="ECO:0000256" key="1">
    <source>
        <dbReference type="ARBA" id="ARBA00004141"/>
    </source>
</evidence>
<comment type="similarity">
    <text evidence="2">Belongs to the cation diffusion facilitator (CDF) transporter (TC 2.A.4) family. FieF subfamily.</text>
</comment>
<feature type="domain" description="Cation efflux protein transmembrane" evidence="10">
    <location>
        <begin position="26"/>
        <end position="219"/>
    </location>
</feature>
<dbReference type="Gene3D" id="3.30.70.1350">
    <property type="entry name" value="Cation efflux protein, cytoplasmic domain"/>
    <property type="match status" value="1"/>
</dbReference>
<sequence length="390" mass="42397">MSGHHHTEPTGDTHSERYLETRRVTLIGTAIDLILGVIKIIFGFTANSQALIADGFHSLSDLVTDFMVIYAAKHASKGADEEHPYGHGRIETLATVALGGALILVAIGISWDAIERLLHPESLMVPGMLALIVAAISVLAKEWIYHYTMAVAKRLRSKMLQANAWHSRSDAISSIVVVIGVGGTMAGFTYLDAVAAVIVGLMIAKIGWDLAWSSAHELIDTGLDTEQVEGIREAIMNVDGVSTLHMLRTRLMGGEALVDVHILVDPYISVSEGHQIGETMRRMLIDDFEEISDVMVHIDPEDDEGGAPCLGLPLREKVLQQLRDEWGHIPASTQIEAEVLHYIDGAVSVELLLPLSVLEGDVGHSEQLAAQFSLVAEGVEGIREIKLRFC</sequence>
<accession>A0A1T2L4Y4</accession>
<keyword evidence="6" id="KW-0862">Zinc</keyword>
<name>A0A1T2L4Y4_9GAMM</name>
<dbReference type="Pfam" id="PF16916">
    <property type="entry name" value="ZT_dimer"/>
    <property type="match status" value="1"/>
</dbReference>
<evidence type="ECO:0000256" key="6">
    <source>
        <dbReference type="ARBA" id="ARBA00022906"/>
    </source>
</evidence>
<keyword evidence="4" id="KW-0408">Iron</keyword>
<comment type="subcellular location">
    <subcellularLocation>
        <location evidence="1">Membrane</location>
        <topology evidence="1">Multi-pass membrane protein</topology>
    </subcellularLocation>
</comment>
<evidence type="ECO:0000256" key="8">
    <source>
        <dbReference type="ARBA" id="ARBA00023136"/>
    </source>
</evidence>
<feature type="transmembrane region" description="Helical" evidence="9">
    <location>
        <begin position="50"/>
        <end position="72"/>
    </location>
</feature>
<dbReference type="PANTHER" id="PTHR43840">
    <property type="entry name" value="MITOCHONDRIAL METAL TRANSPORTER 1-RELATED"/>
    <property type="match status" value="1"/>
</dbReference>
<reference evidence="12 13" key="1">
    <citation type="submission" date="2016-11" db="EMBL/GenBank/DDBJ databases">
        <title>Mixed transmission modes and dynamic genome evolution in an obligate animal-bacterial symbiosis.</title>
        <authorList>
            <person name="Russell S.L."/>
            <person name="Corbett-Detig R.B."/>
            <person name="Cavanaugh C.M."/>
        </authorList>
    </citation>
    <scope>NUCLEOTIDE SEQUENCE [LARGE SCALE GENOMIC DNA]</scope>
    <source>
        <strain evidence="12">Sveles-Q1</strain>
    </source>
</reference>
<evidence type="ECO:0000256" key="4">
    <source>
        <dbReference type="ARBA" id="ARBA00022496"/>
    </source>
</evidence>
<evidence type="ECO:0000256" key="3">
    <source>
        <dbReference type="ARBA" id="ARBA00022448"/>
    </source>
</evidence>
<feature type="transmembrane region" description="Helical" evidence="9">
    <location>
        <begin position="123"/>
        <end position="144"/>
    </location>
</feature>
<dbReference type="OrthoDB" id="9806522at2"/>
<keyword evidence="4" id="KW-0410">Iron transport</keyword>
<keyword evidence="3" id="KW-0813">Transport</keyword>
<dbReference type="InterPro" id="IPR036837">
    <property type="entry name" value="Cation_efflux_CTD_sf"/>
</dbReference>
<dbReference type="GO" id="GO:0006829">
    <property type="term" value="P:zinc ion transport"/>
    <property type="evidence" value="ECO:0007669"/>
    <property type="project" value="UniProtKB-KW"/>
</dbReference>
<dbReference type="Proteomes" id="UP000191110">
    <property type="component" value="Unassembled WGS sequence"/>
</dbReference>
<comment type="caution">
    <text evidence="12">The sequence shown here is derived from an EMBL/GenBank/DDBJ whole genome shotgun (WGS) entry which is preliminary data.</text>
</comment>
<feature type="transmembrane region" description="Helical" evidence="9">
    <location>
        <begin position="93"/>
        <end position="111"/>
    </location>
</feature>
<dbReference type="Gene3D" id="1.20.1510.10">
    <property type="entry name" value="Cation efflux protein transmembrane domain"/>
    <property type="match status" value="1"/>
</dbReference>
<dbReference type="EMBL" id="MPRL01000033">
    <property type="protein sequence ID" value="OOZ40100.1"/>
    <property type="molecule type" value="Genomic_DNA"/>
</dbReference>
<proteinExistence type="inferred from homology"/>
<dbReference type="Pfam" id="PF01545">
    <property type="entry name" value="Cation_efflux"/>
    <property type="match status" value="1"/>
</dbReference>
<organism evidence="12 13">
    <name type="scientific">Solemya pervernicosa gill symbiont</name>
    <dbReference type="NCBI Taxonomy" id="642797"/>
    <lineage>
        <taxon>Bacteria</taxon>
        <taxon>Pseudomonadati</taxon>
        <taxon>Pseudomonadota</taxon>
        <taxon>Gammaproteobacteria</taxon>
        <taxon>sulfur-oxidizing symbionts</taxon>
    </lineage>
</organism>
<dbReference type="SUPFAM" id="SSF161111">
    <property type="entry name" value="Cation efflux protein transmembrane domain-like"/>
    <property type="match status" value="1"/>
</dbReference>
<keyword evidence="7 9" id="KW-1133">Transmembrane helix</keyword>
<keyword evidence="6" id="KW-0864">Zinc transport</keyword>
<dbReference type="GO" id="GO:0006826">
    <property type="term" value="P:iron ion transport"/>
    <property type="evidence" value="ECO:0007669"/>
    <property type="project" value="UniProtKB-KW"/>
</dbReference>
<dbReference type="InterPro" id="IPR027469">
    <property type="entry name" value="Cation_efflux_TMD_sf"/>
</dbReference>
<keyword evidence="13" id="KW-1185">Reference proteome</keyword>
<feature type="transmembrane region" description="Helical" evidence="9">
    <location>
        <begin position="24"/>
        <end position="44"/>
    </location>
</feature>
<dbReference type="AlphaFoldDB" id="A0A1T2L4Y4"/>
<evidence type="ECO:0000259" key="10">
    <source>
        <dbReference type="Pfam" id="PF01545"/>
    </source>
</evidence>
<evidence type="ECO:0000256" key="2">
    <source>
        <dbReference type="ARBA" id="ARBA00010212"/>
    </source>
</evidence>
<dbReference type="GO" id="GO:0008324">
    <property type="term" value="F:monoatomic cation transmembrane transporter activity"/>
    <property type="evidence" value="ECO:0007669"/>
    <property type="project" value="InterPro"/>
</dbReference>
<gene>
    <name evidence="12" type="ORF">BOW53_09095</name>
</gene>
<evidence type="ECO:0000256" key="5">
    <source>
        <dbReference type="ARBA" id="ARBA00022692"/>
    </source>
</evidence>
<dbReference type="InterPro" id="IPR027470">
    <property type="entry name" value="Cation_efflux_CTD"/>
</dbReference>
<dbReference type="InterPro" id="IPR002524">
    <property type="entry name" value="Cation_efflux"/>
</dbReference>
<dbReference type="InterPro" id="IPR058533">
    <property type="entry name" value="Cation_efflux_TM"/>
</dbReference>
<protein>
    <submittedName>
        <fullName evidence="12">Uncharacterized protein</fullName>
    </submittedName>
</protein>
<dbReference type="FunFam" id="1.20.1510.10:FF:000006">
    <property type="entry name" value="Divalent cation efflux transporter"/>
    <property type="match status" value="1"/>
</dbReference>
<dbReference type="PANTHER" id="PTHR43840:SF15">
    <property type="entry name" value="MITOCHONDRIAL METAL TRANSPORTER 1-RELATED"/>
    <property type="match status" value="1"/>
</dbReference>
<evidence type="ECO:0000256" key="7">
    <source>
        <dbReference type="ARBA" id="ARBA00022989"/>
    </source>
</evidence>
<keyword evidence="5 9" id="KW-0812">Transmembrane</keyword>
<dbReference type="GO" id="GO:0016020">
    <property type="term" value="C:membrane"/>
    <property type="evidence" value="ECO:0007669"/>
    <property type="project" value="UniProtKB-SubCell"/>
</dbReference>